<evidence type="ECO:0000313" key="4">
    <source>
        <dbReference type="Proteomes" id="UP000186922"/>
    </source>
</evidence>
<name>A0A1D1UUU6_RAMVA</name>
<feature type="chain" id="PRO_5008897654" description="Corticotropin-releasing factor domain-containing protein" evidence="2">
    <location>
        <begin position="25"/>
        <end position="132"/>
    </location>
</feature>
<reference evidence="3 4" key="1">
    <citation type="journal article" date="2016" name="Nat. Commun.">
        <title>Extremotolerant tardigrade genome and improved radiotolerance of human cultured cells by tardigrade-unique protein.</title>
        <authorList>
            <person name="Hashimoto T."/>
            <person name="Horikawa D.D."/>
            <person name="Saito Y."/>
            <person name="Kuwahara H."/>
            <person name="Kozuka-Hata H."/>
            <person name="Shin-I T."/>
            <person name="Minakuchi Y."/>
            <person name="Ohishi K."/>
            <person name="Motoyama A."/>
            <person name="Aizu T."/>
            <person name="Enomoto A."/>
            <person name="Kondo K."/>
            <person name="Tanaka S."/>
            <person name="Hara Y."/>
            <person name="Koshikawa S."/>
            <person name="Sagara H."/>
            <person name="Miura T."/>
            <person name="Yokobori S."/>
            <person name="Miyagawa K."/>
            <person name="Suzuki Y."/>
            <person name="Kubo T."/>
            <person name="Oyama M."/>
            <person name="Kohara Y."/>
            <person name="Fujiyama A."/>
            <person name="Arakawa K."/>
            <person name="Katayama T."/>
            <person name="Toyoda A."/>
            <person name="Kunieda T."/>
        </authorList>
    </citation>
    <scope>NUCLEOTIDE SEQUENCE [LARGE SCALE GENOMIC DNA]</scope>
    <source>
        <strain evidence="3 4">YOKOZUNA-1</strain>
    </source>
</reference>
<accession>A0A1D1UUU6</accession>
<dbReference type="EMBL" id="BDGG01000001">
    <property type="protein sequence ID" value="GAU89948.1"/>
    <property type="molecule type" value="Genomic_DNA"/>
</dbReference>
<organism evidence="3 4">
    <name type="scientific">Ramazzottius varieornatus</name>
    <name type="common">Water bear</name>
    <name type="synonym">Tardigrade</name>
    <dbReference type="NCBI Taxonomy" id="947166"/>
    <lineage>
        <taxon>Eukaryota</taxon>
        <taxon>Metazoa</taxon>
        <taxon>Ecdysozoa</taxon>
        <taxon>Tardigrada</taxon>
        <taxon>Eutardigrada</taxon>
        <taxon>Parachela</taxon>
        <taxon>Hypsibioidea</taxon>
        <taxon>Ramazzottiidae</taxon>
        <taxon>Ramazzottius</taxon>
    </lineage>
</organism>
<protein>
    <recommendedName>
        <fullName evidence="5">Corticotropin-releasing factor domain-containing protein</fullName>
    </recommendedName>
</protein>
<keyword evidence="2" id="KW-0732">Signal</keyword>
<evidence type="ECO:0000313" key="3">
    <source>
        <dbReference type="EMBL" id="GAU89948.1"/>
    </source>
</evidence>
<gene>
    <name evidence="3" type="primary">RvY_02439-1</name>
    <name evidence="3" type="synonym">RvY_02439.1</name>
    <name evidence="3" type="ORF">RvY_02439</name>
</gene>
<dbReference type="AlphaFoldDB" id="A0A1D1UUU6"/>
<feature type="signal peptide" evidence="2">
    <location>
        <begin position="1"/>
        <end position="24"/>
    </location>
</feature>
<proteinExistence type="predicted"/>
<evidence type="ECO:0008006" key="5">
    <source>
        <dbReference type="Google" id="ProtNLM"/>
    </source>
</evidence>
<feature type="region of interest" description="Disordered" evidence="1">
    <location>
        <begin position="101"/>
        <end position="120"/>
    </location>
</feature>
<comment type="caution">
    <text evidence="3">The sequence shown here is derived from an EMBL/GenBank/DDBJ whole genome shotgun (WGS) entry which is preliminary data.</text>
</comment>
<sequence>MTRSTSKILFLVVCLFYNVSHNHANPRSRLSPLVSSVQTKRDYFPEELVVRNNAANGHEQLADVLPVADGSVALGAPGFVDELNALQELIQAARELRERQGEEELLKGHASSDFQRQQRAEQRKLDFRTQGW</sequence>
<evidence type="ECO:0000256" key="2">
    <source>
        <dbReference type="SAM" id="SignalP"/>
    </source>
</evidence>
<evidence type="ECO:0000256" key="1">
    <source>
        <dbReference type="SAM" id="MobiDB-lite"/>
    </source>
</evidence>
<keyword evidence="4" id="KW-1185">Reference proteome</keyword>
<dbReference type="Proteomes" id="UP000186922">
    <property type="component" value="Unassembled WGS sequence"/>
</dbReference>